<sequence>MLRNRSNSFTDESLKREKSKDYRARNERCLRFSTPCNGYHPSSGSDTCSSNDDSSGGNHFSSNDSSTSSSSGSYRNSSLSCSSISQMKEIPIGERNNAKEKRTKKSPQKILRQPVTYTYVRGISGLPTHRVVNTRGCYNNQYSRG</sequence>
<reference evidence="3" key="1">
    <citation type="journal article" date="2024" name="Gigascience">
        <title>Chromosome-level genome of the poultry shaft louse Menopon gallinae provides insight into the host-switching and adaptive evolution of parasitic lice.</title>
        <authorList>
            <person name="Xu Y."/>
            <person name="Ma L."/>
            <person name="Liu S."/>
            <person name="Liang Y."/>
            <person name="Liu Q."/>
            <person name="He Z."/>
            <person name="Tian L."/>
            <person name="Duan Y."/>
            <person name="Cai W."/>
            <person name="Li H."/>
            <person name="Song F."/>
        </authorList>
    </citation>
    <scope>NUCLEOTIDE SEQUENCE</scope>
    <source>
        <strain evidence="3">Cailab_2023a</strain>
    </source>
</reference>
<accession>A0AAW2HQH7</accession>
<comment type="caution">
    <text evidence="3">The sequence shown here is derived from an EMBL/GenBank/DDBJ whole genome shotgun (WGS) entry which is preliminary data.</text>
</comment>
<name>A0AAW2HQH7_9NEOP</name>
<evidence type="ECO:0000259" key="2">
    <source>
        <dbReference type="Pfam" id="PF16051"/>
    </source>
</evidence>
<gene>
    <name evidence="3" type="ORF">PYX00_008745</name>
</gene>
<organism evidence="3">
    <name type="scientific">Menopon gallinae</name>
    <name type="common">poultry shaft louse</name>
    <dbReference type="NCBI Taxonomy" id="328185"/>
    <lineage>
        <taxon>Eukaryota</taxon>
        <taxon>Metazoa</taxon>
        <taxon>Ecdysozoa</taxon>
        <taxon>Arthropoda</taxon>
        <taxon>Hexapoda</taxon>
        <taxon>Insecta</taxon>
        <taxon>Pterygota</taxon>
        <taxon>Neoptera</taxon>
        <taxon>Paraneoptera</taxon>
        <taxon>Psocodea</taxon>
        <taxon>Troctomorpha</taxon>
        <taxon>Phthiraptera</taxon>
        <taxon>Amblycera</taxon>
        <taxon>Menoponidae</taxon>
        <taxon>Menopon</taxon>
    </lineage>
</organism>
<feature type="compositionally biased region" description="Polar residues" evidence="1">
    <location>
        <begin position="34"/>
        <end position="57"/>
    </location>
</feature>
<proteinExistence type="predicted"/>
<evidence type="ECO:0000256" key="1">
    <source>
        <dbReference type="SAM" id="MobiDB-lite"/>
    </source>
</evidence>
<dbReference type="AlphaFoldDB" id="A0AAW2HQH7"/>
<feature type="compositionally biased region" description="Basic and acidic residues" evidence="1">
    <location>
        <begin position="12"/>
        <end position="30"/>
    </location>
</feature>
<feature type="compositionally biased region" description="Low complexity" evidence="1">
    <location>
        <begin position="58"/>
        <end position="88"/>
    </location>
</feature>
<feature type="compositionally biased region" description="Polar residues" evidence="1">
    <location>
        <begin position="1"/>
        <end position="11"/>
    </location>
</feature>
<dbReference type="Pfam" id="PF16051">
    <property type="entry name" value="DUF4797"/>
    <property type="match status" value="1"/>
</dbReference>
<feature type="domain" description="DUF4797" evidence="2">
    <location>
        <begin position="107"/>
        <end position="145"/>
    </location>
</feature>
<feature type="region of interest" description="Disordered" evidence="1">
    <location>
        <begin position="1"/>
        <end position="112"/>
    </location>
</feature>
<evidence type="ECO:0000313" key="3">
    <source>
        <dbReference type="EMBL" id="KAL0271747.1"/>
    </source>
</evidence>
<dbReference type="EMBL" id="JARGDH010000004">
    <property type="protein sequence ID" value="KAL0271747.1"/>
    <property type="molecule type" value="Genomic_DNA"/>
</dbReference>
<protein>
    <recommendedName>
        <fullName evidence="2">DUF4797 domain-containing protein</fullName>
    </recommendedName>
</protein>
<dbReference type="InterPro" id="IPR032050">
    <property type="entry name" value="DUF4797"/>
</dbReference>